<organism evidence="2 3">
    <name type="scientific">Pseudomonas syringae pv. actinidiae ICMP 18807</name>
    <dbReference type="NCBI Taxonomy" id="1194404"/>
    <lineage>
        <taxon>Bacteria</taxon>
        <taxon>Pseudomonadati</taxon>
        <taxon>Pseudomonadota</taxon>
        <taxon>Gammaproteobacteria</taxon>
        <taxon>Pseudomonadales</taxon>
        <taxon>Pseudomonadaceae</taxon>
        <taxon>Pseudomonas</taxon>
        <taxon>Pseudomonas syringae</taxon>
    </lineage>
</organism>
<dbReference type="Proteomes" id="UP000015729">
    <property type="component" value="Unassembled WGS sequence"/>
</dbReference>
<gene>
    <name evidence="2" type="ORF">A244_02617</name>
</gene>
<sequence length="46" mass="5011">MGFFFGNVPFIKQNLTLLVLAIILISLVPMVIGVVRSRSAPPVDAR</sequence>
<reference evidence="2 3" key="1">
    <citation type="journal article" date="2013" name="PLoS Pathog.">
        <title>Genomic analysis of the Kiwifruit pathogen Pseudomonas syringae pv. actinidiae provides insight into the origins of an emergent plant disease.</title>
        <authorList>
            <person name="McCann H.C."/>
            <person name="Rikkerink E.H."/>
            <person name="Bertels F."/>
            <person name="Fiers M."/>
            <person name="Lu A."/>
            <person name="Rees-George J."/>
            <person name="Andersen M.T."/>
            <person name="Gleave A.P."/>
            <person name="Haubold B."/>
            <person name="Wohlers M.W."/>
            <person name="Guttman D.S."/>
            <person name="Wang P.W."/>
            <person name="Straub C."/>
            <person name="Vanneste J.L."/>
            <person name="Rainey P.B."/>
            <person name="Templeton M.D."/>
        </authorList>
    </citation>
    <scope>NUCLEOTIDE SEQUENCE [LARGE SCALE GENOMIC DNA]</scope>
    <source>
        <strain evidence="2 3">ICMP 18807</strain>
    </source>
</reference>
<comment type="caution">
    <text evidence="2">The sequence shown here is derived from an EMBL/GenBank/DDBJ whole genome shotgun (WGS) entry which is preliminary data.</text>
</comment>
<keyword evidence="1" id="KW-0812">Transmembrane</keyword>
<dbReference type="PATRIC" id="fig|1194404.4.peg.546"/>
<accession>S6WAL5</accession>
<name>S6WAL5_PSESF</name>
<feature type="transmembrane region" description="Helical" evidence="1">
    <location>
        <begin position="15"/>
        <end position="35"/>
    </location>
</feature>
<evidence type="ECO:0000313" key="2">
    <source>
        <dbReference type="EMBL" id="EPN63246.1"/>
    </source>
</evidence>
<keyword evidence="1" id="KW-0472">Membrane</keyword>
<keyword evidence="1" id="KW-1133">Transmembrane helix</keyword>
<proteinExistence type="predicted"/>
<evidence type="ECO:0000313" key="3">
    <source>
        <dbReference type="Proteomes" id="UP000015729"/>
    </source>
</evidence>
<protein>
    <submittedName>
        <fullName evidence="2">Uncharacterized protein</fullName>
    </submittedName>
</protein>
<dbReference type="AlphaFoldDB" id="S6WAL5"/>
<dbReference type="EMBL" id="AOKG01000199">
    <property type="protein sequence ID" value="EPN63246.1"/>
    <property type="molecule type" value="Genomic_DNA"/>
</dbReference>
<evidence type="ECO:0000256" key="1">
    <source>
        <dbReference type="SAM" id="Phobius"/>
    </source>
</evidence>